<reference evidence="1" key="1">
    <citation type="journal article" date="2014" name="Front. Microbiol.">
        <title>High frequency of phylogenetically diverse reductive dehalogenase-homologous genes in deep subseafloor sedimentary metagenomes.</title>
        <authorList>
            <person name="Kawai M."/>
            <person name="Futagami T."/>
            <person name="Toyoda A."/>
            <person name="Takaki Y."/>
            <person name="Nishi S."/>
            <person name="Hori S."/>
            <person name="Arai W."/>
            <person name="Tsubouchi T."/>
            <person name="Morono Y."/>
            <person name="Uchiyama I."/>
            <person name="Ito T."/>
            <person name="Fujiyama A."/>
            <person name="Inagaki F."/>
            <person name="Takami H."/>
        </authorList>
    </citation>
    <scope>NUCLEOTIDE SEQUENCE</scope>
    <source>
        <strain evidence="1">Expedition CK06-06</strain>
    </source>
</reference>
<proteinExistence type="predicted"/>
<organism evidence="1">
    <name type="scientific">marine sediment metagenome</name>
    <dbReference type="NCBI Taxonomy" id="412755"/>
    <lineage>
        <taxon>unclassified sequences</taxon>
        <taxon>metagenomes</taxon>
        <taxon>ecological metagenomes</taxon>
    </lineage>
</organism>
<gene>
    <name evidence="1" type="ORF">S12H4_50029</name>
</gene>
<dbReference type="AlphaFoldDB" id="X1VBM3"/>
<accession>X1VBM3</accession>
<protein>
    <submittedName>
        <fullName evidence="1">Uncharacterized protein</fullName>
    </submittedName>
</protein>
<dbReference type="EMBL" id="BARW01031455">
    <property type="protein sequence ID" value="GAJ03390.1"/>
    <property type="molecule type" value="Genomic_DNA"/>
</dbReference>
<evidence type="ECO:0000313" key="1">
    <source>
        <dbReference type="EMBL" id="GAJ03390.1"/>
    </source>
</evidence>
<sequence>ECDGEKLVVHGHHRVMIYKDLGRQTVPCRSGCPGNQDIAKWTIKKRIAQGNKGFEGFPKVADIESRSELNEKEYQEYIGGIIWGEA</sequence>
<comment type="caution">
    <text evidence="1">The sequence shown here is derived from an EMBL/GenBank/DDBJ whole genome shotgun (WGS) entry which is preliminary data.</text>
</comment>
<name>X1VBM3_9ZZZZ</name>
<feature type="non-terminal residue" evidence="1">
    <location>
        <position position="1"/>
    </location>
</feature>